<reference evidence="2" key="1">
    <citation type="submission" date="2014-06" db="EMBL/GenBank/DDBJ databases">
        <authorList>
            <person name="Winans N.J."/>
            <person name="Newell P.D."/>
            <person name="Douglas A.E."/>
        </authorList>
    </citation>
    <scope>NUCLEOTIDE SEQUENCE [LARGE SCALE GENOMIC DNA]</scope>
</reference>
<dbReference type="AlphaFoldDB" id="A0A252AJS0"/>
<sequence length="126" mass="13778">MWVALVSMPNDRRQLGAIARLKPFQGVSLPALIIPPFPMEGGYQRQKRVLVLPDGAQASRGLDTDRGSPLIMLRTHFRRMGTVQDSGWAGLCNMVAGPWLAGGFSENKGDRPAPVYQACGRRFRGG</sequence>
<evidence type="ECO:0000313" key="2">
    <source>
        <dbReference type="Proteomes" id="UP000194641"/>
    </source>
</evidence>
<dbReference type="Proteomes" id="UP000194641">
    <property type="component" value="Unassembled WGS sequence"/>
</dbReference>
<evidence type="ECO:0000313" key="1">
    <source>
        <dbReference type="EMBL" id="OUI89892.1"/>
    </source>
</evidence>
<name>A0A252AJS0_9PROT</name>
<organism evidence="1 2">
    <name type="scientific">Acetobacter indonesiensis</name>
    <dbReference type="NCBI Taxonomy" id="104101"/>
    <lineage>
        <taxon>Bacteria</taxon>
        <taxon>Pseudomonadati</taxon>
        <taxon>Pseudomonadota</taxon>
        <taxon>Alphaproteobacteria</taxon>
        <taxon>Acetobacterales</taxon>
        <taxon>Acetobacteraceae</taxon>
        <taxon>Acetobacter</taxon>
    </lineage>
</organism>
<comment type="caution">
    <text evidence="1">The sequence shown here is derived from an EMBL/GenBank/DDBJ whole genome shotgun (WGS) entry which is preliminary data.</text>
</comment>
<proteinExistence type="predicted"/>
<protein>
    <submittedName>
        <fullName evidence="1">Uncharacterized protein</fullName>
    </submittedName>
</protein>
<dbReference type="EMBL" id="JOPA01000066">
    <property type="protein sequence ID" value="OUI89892.1"/>
    <property type="molecule type" value="Genomic_DNA"/>
</dbReference>
<accession>A0A252AJS0</accession>
<gene>
    <name evidence="1" type="ORF">HK17_15265</name>
</gene>